<dbReference type="SUPFAM" id="SSF51735">
    <property type="entry name" value="NAD(P)-binding Rossmann-fold domains"/>
    <property type="match status" value="1"/>
</dbReference>
<dbReference type="GO" id="GO:0006564">
    <property type="term" value="P:L-serine biosynthetic process"/>
    <property type="evidence" value="ECO:0007669"/>
    <property type="project" value="UniProtKB-ARBA"/>
</dbReference>
<dbReference type="InterPro" id="IPR029753">
    <property type="entry name" value="D-isomer_DH_CS"/>
</dbReference>
<proteinExistence type="inferred from homology"/>
<dbReference type="GO" id="GO:0004617">
    <property type="term" value="F:phosphoglycerate dehydrogenase activity"/>
    <property type="evidence" value="ECO:0007669"/>
    <property type="project" value="UniProtKB-EC"/>
</dbReference>
<protein>
    <submittedName>
        <fullName evidence="7">D-3-phosphoglycerate dehydrogenase</fullName>
        <ecNumber evidence="7">1.1.1.95</ecNumber>
    </submittedName>
</protein>
<evidence type="ECO:0000256" key="4">
    <source>
        <dbReference type="RuleBase" id="RU003719"/>
    </source>
</evidence>
<evidence type="ECO:0000256" key="1">
    <source>
        <dbReference type="ARBA" id="ARBA00005854"/>
    </source>
</evidence>
<evidence type="ECO:0000256" key="3">
    <source>
        <dbReference type="ARBA" id="ARBA00023027"/>
    </source>
</evidence>
<evidence type="ECO:0000313" key="7">
    <source>
        <dbReference type="EMBL" id="NYD25725.1"/>
    </source>
</evidence>
<keyword evidence="8" id="KW-1185">Reference proteome</keyword>
<accession>A0A852R253</accession>
<dbReference type="EMBL" id="JACCBD010000001">
    <property type="protein sequence ID" value="NYD25725.1"/>
    <property type="molecule type" value="Genomic_DNA"/>
</dbReference>
<organism evidence="7 8">
    <name type="scientific">Leucobacter aridicollis</name>
    <dbReference type="NCBI Taxonomy" id="283878"/>
    <lineage>
        <taxon>Bacteria</taxon>
        <taxon>Bacillati</taxon>
        <taxon>Actinomycetota</taxon>
        <taxon>Actinomycetes</taxon>
        <taxon>Micrococcales</taxon>
        <taxon>Microbacteriaceae</taxon>
        <taxon>Leucobacter</taxon>
    </lineage>
</organism>
<dbReference type="PANTHER" id="PTHR42789">
    <property type="entry name" value="D-ISOMER SPECIFIC 2-HYDROXYACID DEHYDROGENASE FAMILY PROTEIN (AFU_ORTHOLOGUE AFUA_6G10090)"/>
    <property type="match status" value="1"/>
</dbReference>
<dbReference type="Pfam" id="PF00389">
    <property type="entry name" value="2-Hacid_dh"/>
    <property type="match status" value="1"/>
</dbReference>
<dbReference type="Pfam" id="PF02826">
    <property type="entry name" value="2-Hacid_dh_C"/>
    <property type="match status" value="1"/>
</dbReference>
<dbReference type="InterPro" id="IPR050857">
    <property type="entry name" value="D-2-hydroxyacid_DH"/>
</dbReference>
<dbReference type="RefSeq" id="WP_185986138.1">
    <property type="nucleotide sequence ID" value="NZ_BAAALZ010000002.1"/>
</dbReference>
<dbReference type="EC" id="1.1.1.95" evidence="7"/>
<keyword evidence="3" id="KW-0520">NAD</keyword>
<dbReference type="GO" id="GO:0047545">
    <property type="term" value="F:(S)-2-hydroxyglutarate dehydrogenase activity"/>
    <property type="evidence" value="ECO:0007669"/>
    <property type="project" value="UniProtKB-ARBA"/>
</dbReference>
<reference evidence="7 8" key="1">
    <citation type="submission" date="2020-07" db="EMBL/GenBank/DDBJ databases">
        <title>Sequencing the genomes of 1000 actinobacteria strains.</title>
        <authorList>
            <person name="Klenk H.-P."/>
        </authorList>
    </citation>
    <scope>NUCLEOTIDE SEQUENCE [LARGE SCALE GENOMIC DNA]</scope>
    <source>
        <strain evidence="7 8">DSM 17380</strain>
    </source>
</reference>
<evidence type="ECO:0000256" key="2">
    <source>
        <dbReference type="ARBA" id="ARBA00023002"/>
    </source>
</evidence>
<dbReference type="Gene3D" id="3.40.50.720">
    <property type="entry name" value="NAD(P)-binding Rossmann-like Domain"/>
    <property type="match status" value="2"/>
</dbReference>
<keyword evidence="2 4" id="KW-0560">Oxidoreductase</keyword>
<dbReference type="InterPro" id="IPR036291">
    <property type="entry name" value="NAD(P)-bd_dom_sf"/>
</dbReference>
<evidence type="ECO:0000259" key="5">
    <source>
        <dbReference type="Pfam" id="PF00389"/>
    </source>
</evidence>
<evidence type="ECO:0000259" key="6">
    <source>
        <dbReference type="Pfam" id="PF02826"/>
    </source>
</evidence>
<name>A0A852R253_9MICO</name>
<dbReference type="PANTHER" id="PTHR42789:SF1">
    <property type="entry name" value="D-ISOMER SPECIFIC 2-HYDROXYACID DEHYDROGENASE FAMILY PROTEIN (AFU_ORTHOLOGUE AFUA_6G10090)"/>
    <property type="match status" value="1"/>
</dbReference>
<comment type="similarity">
    <text evidence="1 4">Belongs to the D-isomer specific 2-hydroxyacid dehydrogenase family.</text>
</comment>
<dbReference type="SUPFAM" id="SSF52283">
    <property type="entry name" value="Formate/glycerate dehydrogenase catalytic domain-like"/>
    <property type="match status" value="1"/>
</dbReference>
<comment type="caution">
    <text evidence="7">The sequence shown here is derived from an EMBL/GenBank/DDBJ whole genome shotgun (WGS) entry which is preliminary data.</text>
</comment>
<dbReference type="FunFam" id="3.40.50.720:FF:000041">
    <property type="entry name" value="D-3-phosphoglycerate dehydrogenase"/>
    <property type="match status" value="1"/>
</dbReference>
<gene>
    <name evidence="7" type="ORF">BJ960_000528</name>
</gene>
<dbReference type="PROSITE" id="PS00671">
    <property type="entry name" value="D_2_HYDROXYACID_DH_3"/>
    <property type="match status" value="1"/>
</dbReference>
<dbReference type="AlphaFoldDB" id="A0A852R253"/>
<dbReference type="InterPro" id="IPR006140">
    <property type="entry name" value="D-isomer_DH_NAD-bd"/>
</dbReference>
<feature type="domain" description="D-isomer specific 2-hydroxyacid dehydrogenase NAD-binding" evidence="6">
    <location>
        <begin position="119"/>
        <end position="288"/>
    </location>
</feature>
<dbReference type="GO" id="GO:0051287">
    <property type="term" value="F:NAD binding"/>
    <property type="evidence" value="ECO:0007669"/>
    <property type="project" value="InterPro"/>
</dbReference>
<feature type="domain" description="D-isomer specific 2-hydroxyacid dehydrogenase catalytic" evidence="5">
    <location>
        <begin position="33"/>
        <end position="316"/>
    </location>
</feature>
<dbReference type="InterPro" id="IPR006139">
    <property type="entry name" value="D-isomer_2_OHA_DH_cat_dom"/>
</dbReference>
<sequence length="317" mass="32777">MTVPRNTLLVVPDAESDADAAAFRACFAAVAPQGVELRVHVGQPATDAAWRELVADADGIVLNWRLPDEALRAATKLRVVSFLGTGAADHLDLGAAQARGIDVRTVSGYSNDAVAEHTLGLLLALARGTVARNRELREGEWLPATGMQLSGKRLGLVGYGGIGQRVAELGAAFGMDVVAWTRSGRVASPARFAELAEVLSESDVVSLHLSLTPGTTACIGAEELATMREGALLLNTARGALVDEAAVLDALDSGRLGGYATDVFVEEPAPPGSPLLAHPRVLATPHIGYATADAEAALLRRGIENAIAGLTGASPTT</sequence>
<dbReference type="Proteomes" id="UP000586095">
    <property type="component" value="Unassembled WGS sequence"/>
</dbReference>
<evidence type="ECO:0000313" key="8">
    <source>
        <dbReference type="Proteomes" id="UP000586095"/>
    </source>
</evidence>